<keyword evidence="4 7" id="KW-0068">Autocatalytic cleavage</keyword>
<dbReference type="PRINTS" id="PR00726">
    <property type="entry name" value="LEXASERPTASE"/>
</dbReference>
<evidence type="ECO:0000256" key="8">
    <source>
        <dbReference type="SAM" id="MobiDB-lite"/>
    </source>
</evidence>
<dbReference type="CDD" id="cd06529">
    <property type="entry name" value="S24_LexA-like"/>
    <property type="match status" value="1"/>
</dbReference>
<evidence type="ECO:0000313" key="10">
    <source>
        <dbReference type="EMBL" id="THD11056.1"/>
    </source>
</evidence>
<keyword evidence="3 7" id="KW-0378">Hydrolase</keyword>
<dbReference type="Gene3D" id="2.10.109.10">
    <property type="entry name" value="Umud Fragment, subunit A"/>
    <property type="match status" value="1"/>
</dbReference>
<evidence type="ECO:0000256" key="7">
    <source>
        <dbReference type="RuleBase" id="RU003991"/>
    </source>
</evidence>
<dbReference type="PANTHER" id="PTHR33516:SF2">
    <property type="entry name" value="LEXA REPRESSOR-RELATED"/>
    <property type="match status" value="1"/>
</dbReference>
<dbReference type="GO" id="GO:0016787">
    <property type="term" value="F:hydrolase activity"/>
    <property type="evidence" value="ECO:0007669"/>
    <property type="project" value="UniProtKB-KW"/>
</dbReference>
<evidence type="ECO:0000256" key="4">
    <source>
        <dbReference type="ARBA" id="ARBA00022813"/>
    </source>
</evidence>
<evidence type="ECO:0000259" key="9">
    <source>
        <dbReference type="Pfam" id="PF00717"/>
    </source>
</evidence>
<dbReference type="PANTHER" id="PTHR33516">
    <property type="entry name" value="LEXA REPRESSOR"/>
    <property type="match status" value="1"/>
</dbReference>
<feature type="domain" description="Peptidase S24/S26A/S26B/S26C" evidence="9">
    <location>
        <begin position="83"/>
        <end position="196"/>
    </location>
</feature>
<organism evidence="10 11">
    <name type="scientific">Metallibacterium scheffleri</name>
    <dbReference type="NCBI Taxonomy" id="993689"/>
    <lineage>
        <taxon>Bacteria</taxon>
        <taxon>Pseudomonadati</taxon>
        <taxon>Pseudomonadota</taxon>
        <taxon>Gammaproteobacteria</taxon>
        <taxon>Lysobacterales</taxon>
        <taxon>Rhodanobacteraceae</taxon>
        <taxon>Metallibacterium</taxon>
    </lineage>
</organism>
<evidence type="ECO:0000256" key="5">
    <source>
        <dbReference type="ARBA" id="ARBA00023204"/>
    </source>
</evidence>
<evidence type="ECO:0000256" key="3">
    <source>
        <dbReference type="ARBA" id="ARBA00022801"/>
    </source>
</evidence>
<dbReference type="STRING" id="993689.GCA_002077135_02079"/>
<evidence type="ECO:0000313" key="11">
    <source>
        <dbReference type="Proteomes" id="UP000307749"/>
    </source>
</evidence>
<keyword evidence="2" id="KW-0227">DNA damage</keyword>
<evidence type="ECO:0000256" key="1">
    <source>
        <dbReference type="ARBA" id="ARBA00007484"/>
    </source>
</evidence>
<dbReference type="SUPFAM" id="SSF51306">
    <property type="entry name" value="LexA/Signal peptidase"/>
    <property type="match status" value="1"/>
</dbReference>
<dbReference type="GO" id="GO:0009432">
    <property type="term" value="P:SOS response"/>
    <property type="evidence" value="ECO:0007669"/>
    <property type="project" value="UniProtKB-KW"/>
</dbReference>
<dbReference type="Pfam" id="PF00717">
    <property type="entry name" value="Peptidase_S24"/>
    <property type="match status" value="1"/>
</dbReference>
<dbReference type="InterPro" id="IPR050077">
    <property type="entry name" value="LexA_repressor"/>
</dbReference>
<dbReference type="OrthoDB" id="9802364at2"/>
<dbReference type="InterPro" id="IPR036286">
    <property type="entry name" value="LexA/Signal_pep-like_sf"/>
</dbReference>
<protein>
    <recommendedName>
        <fullName evidence="9">Peptidase S24/S26A/S26B/S26C domain-containing protein</fullName>
    </recommendedName>
</protein>
<gene>
    <name evidence="10" type="ORF">B1806_05870</name>
</gene>
<dbReference type="GO" id="GO:0006355">
    <property type="term" value="P:regulation of DNA-templated transcription"/>
    <property type="evidence" value="ECO:0007669"/>
    <property type="project" value="InterPro"/>
</dbReference>
<keyword evidence="5" id="KW-0234">DNA repair</keyword>
<dbReference type="InterPro" id="IPR006197">
    <property type="entry name" value="Peptidase_S24_LexA"/>
</dbReference>
<dbReference type="EMBL" id="MWQO01000017">
    <property type="protein sequence ID" value="THD11056.1"/>
    <property type="molecule type" value="Genomic_DNA"/>
</dbReference>
<comment type="caution">
    <text evidence="10">The sequence shown here is derived from an EMBL/GenBank/DDBJ whole genome shotgun (WGS) entry which is preliminary data.</text>
</comment>
<reference evidence="10 11" key="1">
    <citation type="submission" date="2017-02" db="EMBL/GenBank/DDBJ databases">
        <title>Whole genome sequencing of Metallibacterium scheffleri DSM 24874 (T).</title>
        <authorList>
            <person name="Kumar S."/>
            <person name="Patil P."/>
            <person name="Patil P.B."/>
        </authorList>
    </citation>
    <scope>NUCLEOTIDE SEQUENCE [LARGE SCALE GENOMIC DNA]</scope>
    <source>
        <strain evidence="10 11">DSM 24874</strain>
    </source>
</reference>
<dbReference type="GO" id="GO:0006281">
    <property type="term" value="P:DNA repair"/>
    <property type="evidence" value="ECO:0007669"/>
    <property type="project" value="UniProtKB-KW"/>
</dbReference>
<proteinExistence type="inferred from homology"/>
<accession>A0A4S3KQ88</accession>
<evidence type="ECO:0000256" key="2">
    <source>
        <dbReference type="ARBA" id="ARBA00022763"/>
    </source>
</evidence>
<comment type="similarity">
    <text evidence="1 7">Belongs to the peptidase S24 family.</text>
</comment>
<keyword evidence="6" id="KW-0742">SOS response</keyword>
<dbReference type="AlphaFoldDB" id="A0A4S3KQ88"/>
<name>A0A4S3KQ88_9GAMM</name>
<dbReference type="RefSeq" id="WP_081127388.1">
    <property type="nucleotide sequence ID" value="NZ_LDOS01000002.1"/>
</dbReference>
<dbReference type="Proteomes" id="UP000307749">
    <property type="component" value="Unassembled WGS sequence"/>
</dbReference>
<evidence type="ECO:0000256" key="6">
    <source>
        <dbReference type="ARBA" id="ARBA00023236"/>
    </source>
</evidence>
<dbReference type="InterPro" id="IPR015927">
    <property type="entry name" value="Peptidase_S24_S26A/B/C"/>
</dbReference>
<keyword evidence="11" id="KW-1185">Reference proteome</keyword>
<dbReference type="NCBIfam" id="NF007621">
    <property type="entry name" value="PRK10276.1"/>
    <property type="match status" value="1"/>
</dbReference>
<feature type="region of interest" description="Disordered" evidence="8">
    <location>
        <begin position="1"/>
        <end position="35"/>
    </location>
</feature>
<dbReference type="GO" id="GO:0003677">
    <property type="term" value="F:DNA binding"/>
    <property type="evidence" value="ECO:0007669"/>
    <property type="project" value="InterPro"/>
</dbReference>
<dbReference type="InterPro" id="IPR039418">
    <property type="entry name" value="LexA-like"/>
</dbReference>
<sequence length="203" mass="22005">MTPPPSSHGGRRPGAGRKPGSGSYREPTQPLRVPHSQVPTVLAYLEHWRAGTVLPLEPGTAVAQDARPLAVTGTTGPIRFSAAVPAGFPSPADDYVQECIDLNRHLIRQGHEAATFILRVEGWSMLGAGIHDGDEIVVDRALNPSEGRIVVAVVNGQLTIKRLRFREGQPVLIAENPHFADRTFAEGEELEIWGVVTRVLHKV</sequence>